<dbReference type="EMBL" id="UZAH01026325">
    <property type="protein sequence ID" value="VDO78908.1"/>
    <property type="molecule type" value="Genomic_DNA"/>
</dbReference>
<dbReference type="AlphaFoldDB" id="A0A183FNG3"/>
<gene>
    <name evidence="8" type="ORF">HPBE_LOCUS9037</name>
</gene>
<dbReference type="InterPro" id="IPR009025">
    <property type="entry name" value="RBP11-like_dimer"/>
</dbReference>
<protein>
    <recommendedName>
        <fullName evidence="6">DNA-directed RNA polymerase I subunit D</fullName>
    </recommendedName>
</protein>
<dbReference type="SUPFAM" id="SSF55257">
    <property type="entry name" value="RBP11-like subunits of RNA polymerase"/>
    <property type="match status" value="1"/>
</dbReference>
<evidence type="ECO:0000256" key="6">
    <source>
        <dbReference type="ARBA" id="ARBA00031757"/>
    </source>
</evidence>
<evidence type="ECO:0000256" key="4">
    <source>
        <dbReference type="ARBA" id="ARBA00023242"/>
    </source>
</evidence>
<dbReference type="GO" id="GO:0005736">
    <property type="term" value="C:RNA polymerase I complex"/>
    <property type="evidence" value="ECO:0007669"/>
    <property type="project" value="TreeGrafter"/>
</dbReference>
<comment type="subcellular location">
    <subcellularLocation>
        <location evidence="1">Nucleus</location>
    </subcellularLocation>
</comment>
<dbReference type="HAMAP" id="MF_00261">
    <property type="entry name" value="RNApol_arch_Rpo11"/>
    <property type="match status" value="1"/>
</dbReference>
<dbReference type="InterPro" id="IPR033898">
    <property type="entry name" value="RNAP_AC19"/>
</dbReference>
<dbReference type="Proteomes" id="UP000050761">
    <property type="component" value="Unassembled WGS sequence"/>
</dbReference>
<evidence type="ECO:0000259" key="7">
    <source>
        <dbReference type="Pfam" id="PF13656"/>
    </source>
</evidence>
<evidence type="ECO:0000256" key="3">
    <source>
        <dbReference type="ARBA" id="ARBA00023163"/>
    </source>
</evidence>
<dbReference type="InterPro" id="IPR036603">
    <property type="entry name" value="RBP11-like"/>
</dbReference>
<dbReference type="GO" id="GO:0006362">
    <property type="term" value="P:transcription elongation by RNA polymerase I"/>
    <property type="evidence" value="ECO:0007669"/>
    <property type="project" value="TreeGrafter"/>
</dbReference>
<evidence type="ECO:0000256" key="1">
    <source>
        <dbReference type="ARBA" id="ARBA00004123"/>
    </source>
</evidence>
<dbReference type="PANTHER" id="PTHR13946:SF28">
    <property type="entry name" value="DNA-DIRECTED RNA POLYMERASES I AND III SUBUNIT RPAC2"/>
    <property type="match status" value="1"/>
</dbReference>
<reference evidence="8 9" key="1">
    <citation type="submission" date="2018-11" db="EMBL/GenBank/DDBJ databases">
        <authorList>
            <consortium name="Pathogen Informatics"/>
        </authorList>
    </citation>
    <scope>NUCLEOTIDE SEQUENCE [LARGE SCALE GENOMIC DNA]</scope>
</reference>
<dbReference type="PANTHER" id="PTHR13946">
    <property type="entry name" value="DNA-DIRECTED RNA POLYMERASE I,II,III"/>
    <property type="match status" value="1"/>
</dbReference>
<proteinExistence type="inferred from homology"/>
<dbReference type="GO" id="GO:0005666">
    <property type="term" value="C:RNA polymerase III complex"/>
    <property type="evidence" value="ECO:0007669"/>
    <property type="project" value="TreeGrafter"/>
</dbReference>
<name>A0A183FNG3_HELPZ</name>
<dbReference type="GO" id="GO:0006383">
    <property type="term" value="P:transcription by RNA polymerase III"/>
    <property type="evidence" value="ECO:0007669"/>
    <property type="project" value="TreeGrafter"/>
</dbReference>
<feature type="domain" description="DNA-directed RNA polymerase RBP11-like dimerisation" evidence="7">
    <location>
        <begin position="17"/>
        <end position="90"/>
    </location>
</feature>
<keyword evidence="3" id="KW-0804">Transcription</keyword>
<evidence type="ECO:0000256" key="2">
    <source>
        <dbReference type="ARBA" id="ARBA00022478"/>
    </source>
</evidence>
<evidence type="ECO:0000313" key="9">
    <source>
        <dbReference type="Proteomes" id="UP000050761"/>
    </source>
</evidence>
<dbReference type="WBParaSite" id="HPBE_0000903601-mRNA-1">
    <property type="protein sequence ID" value="HPBE_0000903601-mRNA-1"/>
    <property type="gene ID" value="HPBE_0000903601"/>
</dbReference>
<comment type="similarity">
    <text evidence="5">Belongs to the archaeal Rpo11/eukaryotic RPB11/RPC19 RNA polymerase subunit family.</text>
</comment>
<keyword evidence="4" id="KW-0539">Nucleus</keyword>
<dbReference type="InterPro" id="IPR022905">
    <property type="entry name" value="Rpo11-like"/>
</dbReference>
<dbReference type="CDD" id="cd07029">
    <property type="entry name" value="RNAP_I_III_AC19"/>
    <property type="match status" value="1"/>
</dbReference>
<dbReference type="GO" id="GO:0003899">
    <property type="term" value="F:DNA-directed RNA polymerase activity"/>
    <property type="evidence" value="ECO:0007669"/>
    <property type="project" value="InterPro"/>
</dbReference>
<dbReference type="PROSITE" id="PS01154">
    <property type="entry name" value="RNA_POL_L_13KD"/>
    <property type="match status" value="1"/>
</dbReference>
<keyword evidence="2" id="KW-0240">DNA-directed RNA polymerase</keyword>
<evidence type="ECO:0000313" key="8">
    <source>
        <dbReference type="EMBL" id="VDO78908.1"/>
    </source>
</evidence>
<dbReference type="InterPro" id="IPR008193">
    <property type="entry name" value="RNA_pol_Rpb11_13-16kDa_CS"/>
</dbReference>
<dbReference type="OrthoDB" id="510325at2759"/>
<dbReference type="GO" id="GO:0046983">
    <property type="term" value="F:protein dimerization activity"/>
    <property type="evidence" value="ECO:0007669"/>
    <property type="project" value="InterPro"/>
</dbReference>
<evidence type="ECO:0000313" key="10">
    <source>
        <dbReference type="WBParaSite" id="HPBE_0000903601-mRNA-1"/>
    </source>
</evidence>
<accession>A0A183FNG3</accession>
<sequence>PTRKKLDAEGYSEDPSCLTLILREEDHTIGNSLKHILCRMKDVEFCGYNVPHPLEDKILLRLQTKEGIVAGNVLLEALGHLETVFASIREKFESNYQEFSKARAT</sequence>
<dbReference type="Pfam" id="PF13656">
    <property type="entry name" value="RNA_pol_L_2"/>
    <property type="match status" value="1"/>
</dbReference>
<evidence type="ECO:0000256" key="5">
    <source>
        <dbReference type="ARBA" id="ARBA00025751"/>
    </source>
</evidence>
<keyword evidence="9" id="KW-1185">Reference proteome</keyword>
<reference evidence="10" key="2">
    <citation type="submission" date="2019-09" db="UniProtKB">
        <authorList>
            <consortium name="WormBaseParasite"/>
        </authorList>
    </citation>
    <scope>IDENTIFICATION</scope>
</reference>
<dbReference type="GO" id="GO:0003677">
    <property type="term" value="F:DNA binding"/>
    <property type="evidence" value="ECO:0007669"/>
    <property type="project" value="InterPro"/>
</dbReference>
<accession>A0A3P8BQY5</accession>
<organism evidence="9 10">
    <name type="scientific">Heligmosomoides polygyrus</name>
    <name type="common">Parasitic roundworm</name>
    <dbReference type="NCBI Taxonomy" id="6339"/>
    <lineage>
        <taxon>Eukaryota</taxon>
        <taxon>Metazoa</taxon>
        <taxon>Ecdysozoa</taxon>
        <taxon>Nematoda</taxon>
        <taxon>Chromadorea</taxon>
        <taxon>Rhabditida</taxon>
        <taxon>Rhabditina</taxon>
        <taxon>Rhabditomorpha</taxon>
        <taxon>Strongyloidea</taxon>
        <taxon>Heligmosomidae</taxon>
        <taxon>Heligmosomoides</taxon>
    </lineage>
</organism>
<dbReference type="Gene3D" id="3.30.1360.10">
    <property type="entry name" value="RNA polymerase, RBP11-like subunit"/>
    <property type="match status" value="1"/>
</dbReference>